<evidence type="ECO:0000313" key="14">
    <source>
        <dbReference type="Proteomes" id="UP000600799"/>
    </source>
</evidence>
<accession>A0ABS0HB51</accession>
<comment type="similarity">
    <text evidence="9">Belongs to the TonB-dependent receptor family.</text>
</comment>
<sequence length="750" mass="80135">MRKLIPLLFAAAPVPAMAQDLNQIVVNAPGGMIDLDEARALDLAAIDASGRPDLGRALERVIPGLTLGEAAGNPWQASLNWRGFSAGALQGMEQGLAVYLDGVRFNQPFGDVVLLDLVPDSVLVSAQVNDANPVLGRNALAGSLLVQTGDGVNLAGLKAQSDLDSHGMAGGAVSYGTGTAQSNLALAFEARHDKGWRVASPSTLYRGFAKGVHQGEGWGIELSALGASTDLTGNGVSPVELLDAKYDAVFTRPDTTRTRFARVVAAPWLATGDTSRVELRAHWQYLDRANANGDLADFGPCEADPAQLCVEDDDDNYSDALFSRGNPVAADAAGDEAAVFNRGKERTRAWGATLQWQDTVETSIGTRRIALGGTWEHAHTRFGAQTDLGELEEDRSVEDLGLPLVSADGAIQPVSLVSKLDDFALFASVALPLTSALSVEAGARYSHNRVVMEDQLGTALNGRHHFNRFNPSVEFDYALAPGIHATAGFSLTSRNPTPAELSCADPEAPCTLANFFIADPPLKQVTATNWHAGVSATGKALAWRVNAWRSETSNDIRMIASSVRGRAYFANLGHTLRQGVEASAEWRRNGWHASANYAFTDARFRDGFIMSSPSNPAADGDGTVMVRRGDRLPAVPRHALNLRLAREEHDWSAGLTMRARSGQYLAGDEGNDNPRTPAYAVFDLDGSVSLAPGLRVVAQLRNVLNKRYATFGTFSEVDEVFLAEAPGAEDPRAYAPGAPRRLTVSLRAEF</sequence>
<dbReference type="SUPFAM" id="SSF56935">
    <property type="entry name" value="Porins"/>
    <property type="match status" value="1"/>
</dbReference>
<dbReference type="PROSITE" id="PS01156">
    <property type="entry name" value="TONB_DEPENDENT_REC_2"/>
    <property type="match status" value="1"/>
</dbReference>
<proteinExistence type="inferred from homology"/>
<evidence type="ECO:0000256" key="4">
    <source>
        <dbReference type="ARBA" id="ARBA00022692"/>
    </source>
</evidence>
<comment type="caution">
    <text evidence="13">The sequence shown here is derived from an EMBL/GenBank/DDBJ whole genome shotgun (WGS) entry which is preliminary data.</text>
</comment>
<dbReference type="InterPro" id="IPR039426">
    <property type="entry name" value="TonB-dep_rcpt-like"/>
</dbReference>
<evidence type="ECO:0000259" key="12">
    <source>
        <dbReference type="Pfam" id="PF07715"/>
    </source>
</evidence>
<evidence type="ECO:0000256" key="5">
    <source>
        <dbReference type="ARBA" id="ARBA00022729"/>
    </source>
</evidence>
<feature type="signal peptide" evidence="10">
    <location>
        <begin position="1"/>
        <end position="18"/>
    </location>
</feature>
<evidence type="ECO:0000256" key="3">
    <source>
        <dbReference type="ARBA" id="ARBA00022452"/>
    </source>
</evidence>
<organism evidence="13 14">
    <name type="scientific">Novosphingobium jiangmenense</name>
    <dbReference type="NCBI Taxonomy" id="2791981"/>
    <lineage>
        <taxon>Bacteria</taxon>
        <taxon>Pseudomonadati</taxon>
        <taxon>Pseudomonadota</taxon>
        <taxon>Alphaproteobacteria</taxon>
        <taxon>Sphingomonadales</taxon>
        <taxon>Sphingomonadaceae</taxon>
        <taxon>Novosphingobium</taxon>
    </lineage>
</organism>
<keyword evidence="14" id="KW-1185">Reference proteome</keyword>
<dbReference type="PANTHER" id="PTHR30069:SF39">
    <property type="entry name" value="BLL6183 PROTEIN"/>
    <property type="match status" value="1"/>
</dbReference>
<evidence type="ECO:0000256" key="10">
    <source>
        <dbReference type="SAM" id="SignalP"/>
    </source>
</evidence>
<dbReference type="InterPro" id="IPR000531">
    <property type="entry name" value="Beta-barrel_TonB"/>
</dbReference>
<evidence type="ECO:0000256" key="8">
    <source>
        <dbReference type="ARBA" id="ARBA00023237"/>
    </source>
</evidence>
<feature type="domain" description="TonB-dependent receptor-like beta-barrel" evidence="11">
    <location>
        <begin position="269"/>
        <end position="703"/>
    </location>
</feature>
<dbReference type="Gene3D" id="2.40.170.20">
    <property type="entry name" value="TonB-dependent receptor, beta-barrel domain"/>
    <property type="match status" value="1"/>
</dbReference>
<evidence type="ECO:0000256" key="7">
    <source>
        <dbReference type="ARBA" id="ARBA00023136"/>
    </source>
</evidence>
<keyword evidence="7 9" id="KW-0472">Membrane</keyword>
<dbReference type="InterPro" id="IPR010917">
    <property type="entry name" value="TonB_rcpt_CS"/>
</dbReference>
<evidence type="ECO:0000256" key="1">
    <source>
        <dbReference type="ARBA" id="ARBA00004571"/>
    </source>
</evidence>
<dbReference type="InterPro" id="IPR012910">
    <property type="entry name" value="Plug_dom"/>
</dbReference>
<feature type="chain" id="PRO_5046781668" evidence="10">
    <location>
        <begin position="19"/>
        <end position="750"/>
    </location>
</feature>
<name>A0ABS0HB51_9SPHN</name>
<keyword evidence="3" id="KW-1134">Transmembrane beta strand</keyword>
<evidence type="ECO:0000259" key="11">
    <source>
        <dbReference type="Pfam" id="PF00593"/>
    </source>
</evidence>
<dbReference type="Pfam" id="PF07715">
    <property type="entry name" value="Plug"/>
    <property type="match status" value="1"/>
</dbReference>
<dbReference type="PANTHER" id="PTHR30069">
    <property type="entry name" value="TONB-DEPENDENT OUTER MEMBRANE RECEPTOR"/>
    <property type="match status" value="1"/>
</dbReference>
<gene>
    <name evidence="13" type="ORF">I2488_00685</name>
</gene>
<keyword evidence="4" id="KW-0812">Transmembrane</keyword>
<dbReference type="Pfam" id="PF00593">
    <property type="entry name" value="TonB_dep_Rec_b-barrel"/>
    <property type="match status" value="1"/>
</dbReference>
<protein>
    <submittedName>
        <fullName evidence="13">TonB-dependent receptor</fullName>
    </submittedName>
</protein>
<evidence type="ECO:0000313" key="13">
    <source>
        <dbReference type="EMBL" id="MBF9149507.1"/>
    </source>
</evidence>
<evidence type="ECO:0000256" key="9">
    <source>
        <dbReference type="RuleBase" id="RU003357"/>
    </source>
</evidence>
<keyword evidence="5 10" id="KW-0732">Signal</keyword>
<keyword evidence="13" id="KW-0675">Receptor</keyword>
<dbReference type="EMBL" id="JADQDC010000001">
    <property type="protein sequence ID" value="MBF9149507.1"/>
    <property type="molecule type" value="Genomic_DNA"/>
</dbReference>
<comment type="subcellular location">
    <subcellularLocation>
        <location evidence="1">Cell outer membrane</location>
        <topology evidence="1">Multi-pass membrane protein</topology>
    </subcellularLocation>
</comment>
<keyword evidence="6 9" id="KW-0798">TonB box</keyword>
<keyword evidence="8" id="KW-0998">Cell outer membrane</keyword>
<evidence type="ECO:0000256" key="2">
    <source>
        <dbReference type="ARBA" id="ARBA00022448"/>
    </source>
</evidence>
<dbReference type="Proteomes" id="UP000600799">
    <property type="component" value="Unassembled WGS sequence"/>
</dbReference>
<reference evidence="13 14" key="1">
    <citation type="submission" date="2020-11" db="EMBL/GenBank/DDBJ databases">
        <title>The genome sequence of Novosphingobium sp. 1Y9A.</title>
        <authorList>
            <person name="Liu Y."/>
        </authorList>
    </citation>
    <scope>NUCLEOTIDE SEQUENCE [LARGE SCALE GENOMIC DNA]</scope>
    <source>
        <strain evidence="13 14">1Y9A</strain>
    </source>
</reference>
<dbReference type="InterPro" id="IPR036942">
    <property type="entry name" value="Beta-barrel_TonB_sf"/>
</dbReference>
<evidence type="ECO:0000256" key="6">
    <source>
        <dbReference type="ARBA" id="ARBA00023077"/>
    </source>
</evidence>
<keyword evidence="2" id="KW-0813">Transport</keyword>
<dbReference type="RefSeq" id="WP_196273884.1">
    <property type="nucleotide sequence ID" value="NZ_JADQDC010000001.1"/>
</dbReference>
<feature type="domain" description="TonB-dependent receptor plug" evidence="12">
    <location>
        <begin position="43"/>
        <end position="142"/>
    </location>
</feature>